<organism evidence="2">
    <name type="scientific">Oryza brachyantha</name>
    <name type="common">malo sina</name>
    <dbReference type="NCBI Taxonomy" id="4533"/>
    <lineage>
        <taxon>Eukaryota</taxon>
        <taxon>Viridiplantae</taxon>
        <taxon>Streptophyta</taxon>
        <taxon>Embryophyta</taxon>
        <taxon>Tracheophyta</taxon>
        <taxon>Spermatophyta</taxon>
        <taxon>Magnoliopsida</taxon>
        <taxon>Liliopsida</taxon>
        <taxon>Poales</taxon>
        <taxon>Poaceae</taxon>
        <taxon>BOP clade</taxon>
        <taxon>Oryzoideae</taxon>
        <taxon>Oryzeae</taxon>
        <taxon>Oryzinae</taxon>
        <taxon>Oryza</taxon>
    </lineage>
</organism>
<name>J3LXH2_ORYBR</name>
<protein>
    <submittedName>
        <fullName evidence="2">Uncharacterized protein</fullName>
    </submittedName>
</protein>
<feature type="region of interest" description="Disordered" evidence="1">
    <location>
        <begin position="12"/>
        <end position="31"/>
    </location>
</feature>
<feature type="compositionally biased region" description="Low complexity" evidence="1">
    <location>
        <begin position="21"/>
        <end position="30"/>
    </location>
</feature>
<dbReference type="STRING" id="4533.J3LXH2"/>
<reference evidence="2" key="1">
    <citation type="journal article" date="2013" name="Nat. Commun.">
        <title>Whole-genome sequencing of Oryza brachyantha reveals mechanisms underlying Oryza genome evolution.</title>
        <authorList>
            <person name="Chen J."/>
            <person name="Huang Q."/>
            <person name="Gao D."/>
            <person name="Wang J."/>
            <person name="Lang Y."/>
            <person name="Liu T."/>
            <person name="Li B."/>
            <person name="Bai Z."/>
            <person name="Luis Goicoechea J."/>
            <person name="Liang C."/>
            <person name="Chen C."/>
            <person name="Zhang W."/>
            <person name="Sun S."/>
            <person name="Liao Y."/>
            <person name="Zhang X."/>
            <person name="Yang L."/>
            <person name="Song C."/>
            <person name="Wang M."/>
            <person name="Shi J."/>
            <person name="Liu G."/>
            <person name="Liu J."/>
            <person name="Zhou H."/>
            <person name="Zhou W."/>
            <person name="Yu Q."/>
            <person name="An N."/>
            <person name="Chen Y."/>
            <person name="Cai Q."/>
            <person name="Wang B."/>
            <person name="Liu B."/>
            <person name="Min J."/>
            <person name="Huang Y."/>
            <person name="Wu H."/>
            <person name="Li Z."/>
            <person name="Zhang Y."/>
            <person name="Yin Y."/>
            <person name="Song W."/>
            <person name="Jiang J."/>
            <person name="Jackson S.A."/>
            <person name="Wing R.A."/>
            <person name="Wang J."/>
            <person name="Chen M."/>
        </authorList>
    </citation>
    <scope>NUCLEOTIDE SEQUENCE [LARGE SCALE GENOMIC DNA]</scope>
    <source>
        <strain evidence="2">cv. IRGC 101232</strain>
    </source>
</reference>
<evidence type="ECO:0000313" key="2">
    <source>
        <dbReference type="EnsemblPlants" id="OB04G18470.1"/>
    </source>
</evidence>
<dbReference type="Proteomes" id="UP000006038">
    <property type="component" value="Chromosome 4"/>
</dbReference>
<dbReference type="HOGENOM" id="CLU_1996132_0_0_1"/>
<evidence type="ECO:0000256" key="1">
    <source>
        <dbReference type="SAM" id="MobiDB-lite"/>
    </source>
</evidence>
<sequence length="125" mass="13613">MAGLVLKLRSKSHVSTRARAARPPAAPLARSCGCGAPRRAPVTAMLAEDEMHLFAGAEDGAVYMWRMNQEQQSFDEVAALDGHDKAVVSLRRRQHPGLGPRDPPVHLQPRRPLVGGHRITTPRLG</sequence>
<evidence type="ECO:0000313" key="3">
    <source>
        <dbReference type="Proteomes" id="UP000006038"/>
    </source>
</evidence>
<proteinExistence type="predicted"/>
<dbReference type="AlphaFoldDB" id="J3LXH2"/>
<accession>J3LXH2</accession>
<keyword evidence="3" id="KW-1185">Reference proteome</keyword>
<dbReference type="Gramene" id="OB04G18470.1">
    <property type="protein sequence ID" value="OB04G18470.1"/>
    <property type="gene ID" value="OB04G18470"/>
</dbReference>
<reference evidence="2" key="2">
    <citation type="submission" date="2013-04" db="UniProtKB">
        <authorList>
            <consortium name="EnsemblPlants"/>
        </authorList>
    </citation>
    <scope>IDENTIFICATION</scope>
</reference>
<feature type="region of interest" description="Disordered" evidence="1">
    <location>
        <begin position="94"/>
        <end position="125"/>
    </location>
</feature>
<dbReference type="EnsemblPlants" id="OB04G18470.1">
    <property type="protein sequence ID" value="OB04G18470.1"/>
    <property type="gene ID" value="OB04G18470"/>
</dbReference>